<evidence type="ECO:0000313" key="2">
    <source>
        <dbReference type="Proteomes" id="UP000315423"/>
    </source>
</evidence>
<accession>A0AC61S9J0</accession>
<sequence>SGPAKARNLGVEHSQGEIIIFLDSDCIPPRNWIEKMVEPLNEKIVGCNCGYKVIKKESLIARYVDYEIAKRHEKLIGRNIDTIGTYSASFKKNIFEDIGGFDTKYSDASGEDFNFAFDIRKKGYDLFFTDKTFVYHHHPDSLSKFLKQQFWRGYWRVKMYLGNKDKIIKGDSYTGYEAQIQFILSGFLLISIPMIVFYPVITLLCFSILLLSNVPLGLWAFKREKKFLVIAPILASMRSLAGSIGVYKYIIENMLK</sequence>
<proteinExistence type="predicted"/>
<dbReference type="EMBL" id="QYBA01000260">
    <property type="protein sequence ID" value="TKY91104.1"/>
    <property type="molecule type" value="Genomic_DNA"/>
</dbReference>
<comment type="caution">
    <text evidence="1">The sequence shown here is derived from an EMBL/GenBank/DDBJ whole genome shotgun (WGS) entry which is preliminary data.</text>
</comment>
<name>A0AC61S9J0_9EURY</name>
<protein>
    <submittedName>
        <fullName evidence="1">Glycosyltransferase</fullName>
    </submittedName>
</protein>
<reference evidence="1" key="1">
    <citation type="submission" date="2018-09" db="EMBL/GenBank/DDBJ databases">
        <title>A genomic encyclopedia of anaerobic methanotrophic archaea.</title>
        <authorList>
            <person name="Skennerton C.T."/>
            <person name="Chadwick G.L."/>
            <person name="Laso-Perez R."/>
            <person name="Leu A.O."/>
            <person name="Speth D.R."/>
            <person name="Yu H."/>
            <person name="Morgan-Lang C."/>
            <person name="Hatzenpichler R."/>
            <person name="Goudeau D."/>
            <person name="Malmstrom R."/>
            <person name="Woyke T."/>
            <person name="Hallam S."/>
            <person name="Tyson G.W."/>
            <person name="Wegener G."/>
            <person name="Boetius A."/>
            <person name="Orphan V.J."/>
        </authorList>
    </citation>
    <scope>NUCLEOTIDE SEQUENCE</scope>
    <source>
        <strain evidence="1">CONS3730D10UFb2</strain>
    </source>
</reference>
<organism evidence="1 2">
    <name type="scientific">Candidatus Methanomarinus sp</name>
    <dbReference type="NCBI Taxonomy" id="3386244"/>
    <lineage>
        <taxon>Archaea</taxon>
        <taxon>Methanobacteriati</taxon>
        <taxon>Methanobacteriota</taxon>
        <taxon>Stenosarchaea group</taxon>
        <taxon>Methanomicrobia</taxon>
        <taxon>Methanosarcinales</taxon>
        <taxon>ANME-2 cluster</taxon>
        <taxon>Candidatus Methanocomedenaceae</taxon>
        <taxon>Candidatus Methanomarinus</taxon>
    </lineage>
</organism>
<dbReference type="Proteomes" id="UP000315423">
    <property type="component" value="Unassembled WGS sequence"/>
</dbReference>
<gene>
    <name evidence="1" type="ORF">C5S46_07570</name>
</gene>
<evidence type="ECO:0000313" key="1">
    <source>
        <dbReference type="EMBL" id="TKY91104.1"/>
    </source>
</evidence>
<feature type="non-terminal residue" evidence="1">
    <location>
        <position position="1"/>
    </location>
</feature>